<dbReference type="AlphaFoldDB" id="G0MFF8"/>
<dbReference type="InParanoid" id="G0MFF8"/>
<evidence type="ECO:0000313" key="1">
    <source>
        <dbReference type="EMBL" id="EGT54333.1"/>
    </source>
</evidence>
<keyword evidence="2" id="KW-1185">Reference proteome</keyword>
<dbReference type="Proteomes" id="UP000008068">
    <property type="component" value="Unassembled WGS sequence"/>
</dbReference>
<proteinExistence type="predicted"/>
<gene>
    <name evidence="1" type="ORF">CAEBREN_04251</name>
</gene>
<dbReference type="HOGENOM" id="CLU_2796230_0_0_1"/>
<name>G0MFF8_CAEBE</name>
<dbReference type="EMBL" id="GL379792">
    <property type="protein sequence ID" value="EGT54333.1"/>
    <property type="molecule type" value="Genomic_DNA"/>
</dbReference>
<evidence type="ECO:0000313" key="2">
    <source>
        <dbReference type="Proteomes" id="UP000008068"/>
    </source>
</evidence>
<reference evidence="2" key="1">
    <citation type="submission" date="2011-07" db="EMBL/GenBank/DDBJ databases">
        <authorList>
            <consortium name="Caenorhabditis brenneri Sequencing and Analysis Consortium"/>
            <person name="Wilson R.K."/>
        </authorList>
    </citation>
    <scope>NUCLEOTIDE SEQUENCE [LARGE SCALE GENOMIC DNA]</scope>
    <source>
        <strain evidence="2">PB2801</strain>
    </source>
</reference>
<organism evidence="2">
    <name type="scientific">Caenorhabditis brenneri</name>
    <name type="common">Nematode worm</name>
    <dbReference type="NCBI Taxonomy" id="135651"/>
    <lineage>
        <taxon>Eukaryota</taxon>
        <taxon>Metazoa</taxon>
        <taxon>Ecdysozoa</taxon>
        <taxon>Nematoda</taxon>
        <taxon>Chromadorea</taxon>
        <taxon>Rhabditida</taxon>
        <taxon>Rhabditina</taxon>
        <taxon>Rhabditomorpha</taxon>
        <taxon>Rhabditoidea</taxon>
        <taxon>Rhabditidae</taxon>
        <taxon>Peloderinae</taxon>
        <taxon>Caenorhabditis</taxon>
    </lineage>
</organism>
<protein>
    <submittedName>
        <fullName evidence="1">Uncharacterized protein</fullName>
    </submittedName>
</protein>
<accession>G0MFF8</accession>
<sequence length="68" mass="7526">MKTLVVDLAYPEDIMNIEVINPQTVLNGIPRKEIESADNGSKFEIERSDGVKAYVTCGCLSFTMELST</sequence>